<keyword evidence="3" id="KW-1185">Reference proteome</keyword>
<dbReference type="RefSeq" id="WP_071808763.1">
    <property type="nucleotide sequence ID" value="NZ_MEIA01000460.1"/>
</dbReference>
<evidence type="ECO:0000313" key="2">
    <source>
        <dbReference type="EMBL" id="OJF10775.1"/>
    </source>
</evidence>
<dbReference type="InterPro" id="IPR010982">
    <property type="entry name" value="Lambda_DNA-bd_dom_sf"/>
</dbReference>
<dbReference type="Pfam" id="PF19054">
    <property type="entry name" value="DUF5753"/>
    <property type="match status" value="1"/>
</dbReference>
<dbReference type="InterPro" id="IPR001387">
    <property type="entry name" value="Cro/C1-type_HTH"/>
</dbReference>
<sequence>MMVSPYVRRRRLAMEILRLRDEYGFSADRLASAVGVKRQTISRIENGHVRPDPDLIMRILAVFNVGEKRWAQIMTIAREAQERGWWERHAEQMGPRQALSASLEAGAHRIYEYQMTLLPGLLQTPAFSQSRVHADPSAHTQGVDPARALEARLTRQRFLERPGGPTYEVVIDELAIRRFAAPVHVVRGQLRHLADLGRTHDRVTIRVLPIAASIAGHVVPRSAFSIYRYPDSADPIVVSVDTITSDLVLTEAVEVSHYLTLYDRLRAAALTPEQTLDFLAAVAEELPEHQGAI</sequence>
<dbReference type="SMART" id="SM00530">
    <property type="entry name" value="HTH_XRE"/>
    <property type="match status" value="1"/>
</dbReference>
<dbReference type="SUPFAM" id="SSF47413">
    <property type="entry name" value="lambda repressor-like DNA-binding domains"/>
    <property type="match status" value="1"/>
</dbReference>
<dbReference type="Gene3D" id="1.10.260.40">
    <property type="entry name" value="lambda repressor-like DNA-binding domains"/>
    <property type="match status" value="1"/>
</dbReference>
<dbReference type="Proteomes" id="UP000182486">
    <property type="component" value="Unassembled WGS sequence"/>
</dbReference>
<feature type="domain" description="HTH cro/C1-type" evidence="1">
    <location>
        <begin position="16"/>
        <end position="71"/>
    </location>
</feature>
<dbReference type="Pfam" id="PF01381">
    <property type="entry name" value="HTH_3"/>
    <property type="match status" value="1"/>
</dbReference>
<dbReference type="CDD" id="cd00093">
    <property type="entry name" value="HTH_XRE"/>
    <property type="match status" value="1"/>
</dbReference>
<organism evidence="2 3">
    <name type="scientific">Couchioplanes caeruleus subsp. caeruleus</name>
    <dbReference type="NCBI Taxonomy" id="56427"/>
    <lineage>
        <taxon>Bacteria</taxon>
        <taxon>Bacillati</taxon>
        <taxon>Actinomycetota</taxon>
        <taxon>Actinomycetes</taxon>
        <taxon>Micromonosporales</taxon>
        <taxon>Micromonosporaceae</taxon>
        <taxon>Couchioplanes</taxon>
    </lineage>
</organism>
<gene>
    <name evidence="2" type="ORF">BG844_30340</name>
</gene>
<evidence type="ECO:0000259" key="1">
    <source>
        <dbReference type="PROSITE" id="PS50943"/>
    </source>
</evidence>
<accession>A0A1K0FD52</accession>
<dbReference type="GO" id="GO:0003677">
    <property type="term" value="F:DNA binding"/>
    <property type="evidence" value="ECO:0007669"/>
    <property type="project" value="InterPro"/>
</dbReference>
<evidence type="ECO:0000313" key="3">
    <source>
        <dbReference type="Proteomes" id="UP000182486"/>
    </source>
</evidence>
<comment type="caution">
    <text evidence="2">The sequence shown here is derived from an EMBL/GenBank/DDBJ whole genome shotgun (WGS) entry which is preliminary data.</text>
</comment>
<reference evidence="2 3" key="1">
    <citation type="submission" date="2016-09" db="EMBL/GenBank/DDBJ databases">
        <title>Couchioplanes caeruleus draft genome sequence.</title>
        <authorList>
            <person name="Sheehan J."/>
            <person name="Caffrey P."/>
        </authorList>
    </citation>
    <scope>NUCLEOTIDE SEQUENCE [LARGE SCALE GENOMIC DNA]</scope>
    <source>
        <strain evidence="2 3">DSM 43634</strain>
    </source>
</reference>
<dbReference type="EMBL" id="MEIA01000460">
    <property type="protein sequence ID" value="OJF10775.1"/>
    <property type="molecule type" value="Genomic_DNA"/>
</dbReference>
<name>A0A1K0FD52_9ACTN</name>
<dbReference type="PROSITE" id="PS50943">
    <property type="entry name" value="HTH_CROC1"/>
    <property type="match status" value="1"/>
</dbReference>
<dbReference type="InterPro" id="IPR043917">
    <property type="entry name" value="DUF5753"/>
</dbReference>
<dbReference type="AlphaFoldDB" id="A0A1K0FD52"/>
<protein>
    <submittedName>
        <fullName evidence="2">Transcriptional regulator</fullName>
    </submittedName>
</protein>
<proteinExistence type="predicted"/>